<comment type="subcellular location">
    <subcellularLocation>
        <location evidence="6">Cell inner membrane</location>
        <topology evidence="6">Single-pass membrane protein</topology>
    </subcellularLocation>
</comment>
<keyword evidence="5 6" id="KW-0249">Electron transport</keyword>
<dbReference type="EMBL" id="FOUO01000001">
    <property type="protein sequence ID" value="SFM26376.1"/>
    <property type="molecule type" value="Genomic_DNA"/>
</dbReference>
<comment type="subunit">
    <text evidence="6">The complex is composed of six subunits: RnfA, RnfB, RnfC, RnfD, RnfE and RnfG.</text>
</comment>
<dbReference type="RefSeq" id="WP_090483363.1">
    <property type="nucleotide sequence ID" value="NZ_FOUO01000001.1"/>
</dbReference>
<evidence type="ECO:0000256" key="6">
    <source>
        <dbReference type="HAMAP-Rule" id="MF_00479"/>
    </source>
</evidence>
<keyword evidence="4 6" id="KW-0288">FMN</keyword>
<dbReference type="SMART" id="SM00900">
    <property type="entry name" value="FMN_bind"/>
    <property type="match status" value="1"/>
</dbReference>
<feature type="modified residue" description="FMN phosphoryl threonine" evidence="6">
    <location>
        <position position="196"/>
    </location>
</feature>
<keyword evidence="6" id="KW-0997">Cell inner membrane</keyword>
<feature type="domain" description="FMN-binding" evidence="8">
    <location>
        <begin position="111"/>
        <end position="213"/>
    </location>
</feature>
<dbReference type="Proteomes" id="UP000199556">
    <property type="component" value="Unassembled WGS sequence"/>
</dbReference>
<evidence type="ECO:0000313" key="10">
    <source>
        <dbReference type="Proteomes" id="UP000199556"/>
    </source>
</evidence>
<evidence type="ECO:0000313" key="9">
    <source>
        <dbReference type="EMBL" id="SFM26376.1"/>
    </source>
</evidence>
<proteinExistence type="inferred from homology"/>
<dbReference type="InterPro" id="IPR010209">
    <property type="entry name" value="Ion_transpt_RnfG/RsxG"/>
</dbReference>
<keyword evidence="3 6" id="KW-0285">Flavoprotein</keyword>
<comment type="similarity">
    <text evidence="6">Belongs to the RnfG family.</text>
</comment>
<dbReference type="GO" id="GO:0022900">
    <property type="term" value="P:electron transport chain"/>
    <property type="evidence" value="ECO:0007669"/>
    <property type="project" value="UniProtKB-UniRule"/>
</dbReference>
<dbReference type="GO" id="GO:0005886">
    <property type="term" value="C:plasma membrane"/>
    <property type="evidence" value="ECO:0007669"/>
    <property type="project" value="UniProtKB-SubCell"/>
</dbReference>
<comment type="function">
    <text evidence="6">Part of a membrane-bound complex that couples electron transfer with translocation of ions across the membrane.</text>
</comment>
<evidence type="ECO:0000256" key="1">
    <source>
        <dbReference type="ARBA" id="ARBA00022448"/>
    </source>
</evidence>
<organism evidence="9 10">
    <name type="scientific">Ectothiorhodospira mobilis</name>
    <dbReference type="NCBI Taxonomy" id="195064"/>
    <lineage>
        <taxon>Bacteria</taxon>
        <taxon>Pseudomonadati</taxon>
        <taxon>Pseudomonadota</taxon>
        <taxon>Gammaproteobacteria</taxon>
        <taxon>Chromatiales</taxon>
        <taxon>Ectothiorhodospiraceae</taxon>
        <taxon>Ectothiorhodospira</taxon>
    </lineage>
</organism>
<evidence type="ECO:0000259" key="8">
    <source>
        <dbReference type="SMART" id="SM00900"/>
    </source>
</evidence>
<evidence type="ECO:0000256" key="5">
    <source>
        <dbReference type="ARBA" id="ARBA00022982"/>
    </source>
</evidence>
<dbReference type="EC" id="7.-.-.-" evidence="6"/>
<sequence>MSRAASLQQQPKPTSGVRLVATLGLIALFSGLLVVSVYEYTRPFIAQNQQRALEAAVLEVIPGAESRRSFVLTDTGLFPRDEAPAAGRAIYAGYDADGALAGVALEASGRGYADVIRILYGYDPDCACIVGMTVLESRETPGLGDKIETEPHFLESIQGLEARLNDAGTGLAHRIRTVDQGEADDPWEIDGITGATISSEAIGDMIHASADAVLPRLAAHWDTLRRAAPRPDQP</sequence>
<keyword evidence="6 7" id="KW-0472">Membrane</keyword>
<dbReference type="Pfam" id="PF04205">
    <property type="entry name" value="FMN_bind"/>
    <property type="match status" value="1"/>
</dbReference>
<dbReference type="GO" id="GO:0010181">
    <property type="term" value="F:FMN binding"/>
    <property type="evidence" value="ECO:0007669"/>
    <property type="project" value="InterPro"/>
</dbReference>
<keyword evidence="6" id="KW-1278">Translocase</keyword>
<comment type="cofactor">
    <cofactor evidence="6">
        <name>FMN</name>
        <dbReference type="ChEBI" id="CHEBI:58210"/>
    </cofactor>
</comment>
<protein>
    <recommendedName>
        <fullName evidence="6">Ion-translocating oxidoreductase complex subunit G</fullName>
        <ecNumber evidence="6">7.-.-.-</ecNumber>
    </recommendedName>
    <alternativeName>
        <fullName evidence="6">Rnf electron transport complex subunit G</fullName>
    </alternativeName>
</protein>
<evidence type="ECO:0000256" key="7">
    <source>
        <dbReference type="SAM" id="Phobius"/>
    </source>
</evidence>
<dbReference type="InterPro" id="IPR007329">
    <property type="entry name" value="FMN-bd"/>
</dbReference>
<reference evidence="9 10" key="1">
    <citation type="submission" date="2016-10" db="EMBL/GenBank/DDBJ databases">
        <authorList>
            <person name="de Groot N.N."/>
        </authorList>
    </citation>
    <scope>NUCLEOTIDE SEQUENCE [LARGE SCALE GENOMIC DNA]</scope>
    <source>
        <strain evidence="9 10">DSM 4180</strain>
    </source>
</reference>
<keyword evidence="6 7" id="KW-1133">Transmembrane helix</keyword>
<dbReference type="HAMAP" id="MF_00479">
    <property type="entry name" value="RsxG_RnfG"/>
    <property type="match status" value="1"/>
</dbReference>
<dbReference type="PANTHER" id="PTHR36118">
    <property type="entry name" value="ION-TRANSLOCATING OXIDOREDUCTASE COMPLEX SUBUNIT G"/>
    <property type="match status" value="1"/>
</dbReference>
<accession>A0A1I4PFT1</accession>
<dbReference type="STRING" id="195064.SAMN05421721_101238"/>
<dbReference type="GO" id="GO:0009055">
    <property type="term" value="F:electron transfer activity"/>
    <property type="evidence" value="ECO:0007669"/>
    <property type="project" value="InterPro"/>
</dbReference>
<evidence type="ECO:0000256" key="4">
    <source>
        <dbReference type="ARBA" id="ARBA00022643"/>
    </source>
</evidence>
<dbReference type="PANTHER" id="PTHR36118:SF1">
    <property type="entry name" value="ION-TRANSLOCATING OXIDOREDUCTASE COMPLEX SUBUNIT G"/>
    <property type="match status" value="1"/>
</dbReference>
<dbReference type="PIRSF" id="PIRSF006091">
    <property type="entry name" value="E_trnsport_RnfG"/>
    <property type="match status" value="1"/>
</dbReference>
<keyword evidence="6 7" id="KW-0812">Transmembrane</keyword>
<feature type="transmembrane region" description="Helical" evidence="7">
    <location>
        <begin position="20"/>
        <end position="41"/>
    </location>
</feature>
<keyword evidence="1 6" id="KW-0813">Transport</keyword>
<dbReference type="AlphaFoldDB" id="A0A1I4PFT1"/>
<name>A0A1I4PFT1_ECTMO</name>
<dbReference type="OrthoDB" id="9794010at2"/>
<keyword evidence="6" id="KW-1003">Cell membrane</keyword>
<keyword evidence="10" id="KW-1185">Reference proteome</keyword>
<evidence type="ECO:0000256" key="3">
    <source>
        <dbReference type="ARBA" id="ARBA00022630"/>
    </source>
</evidence>
<evidence type="ECO:0000256" key="2">
    <source>
        <dbReference type="ARBA" id="ARBA00022553"/>
    </source>
</evidence>
<gene>
    <name evidence="6" type="primary">rnfG</name>
    <name evidence="9" type="ORF">SAMN05421721_101238</name>
</gene>
<keyword evidence="2 6" id="KW-0597">Phosphoprotein</keyword>